<dbReference type="Pfam" id="PF00583">
    <property type="entry name" value="Acetyltransf_1"/>
    <property type="match status" value="1"/>
</dbReference>
<reference evidence="2 3" key="1">
    <citation type="journal article" date="2016" name="PLoS Pathog.">
        <title>Biosynthesis of antibiotic leucinostatins in bio-control fungus Purpureocillium lilacinum and their inhibition on phytophthora revealed by genome mining.</title>
        <authorList>
            <person name="Wang G."/>
            <person name="Liu Z."/>
            <person name="Lin R."/>
            <person name="Li E."/>
            <person name="Mao Z."/>
            <person name="Ling J."/>
            <person name="Yang Y."/>
            <person name="Yin W.B."/>
            <person name="Xie B."/>
        </authorList>
    </citation>
    <scope>NUCLEOTIDE SEQUENCE [LARGE SCALE GENOMIC DNA]</scope>
    <source>
        <strain evidence="2">170</strain>
    </source>
</reference>
<dbReference type="OrthoDB" id="64477at2759"/>
<dbReference type="InterPro" id="IPR000182">
    <property type="entry name" value="GNAT_dom"/>
</dbReference>
<dbReference type="GeneID" id="28857948"/>
<name>A0A179FFY2_METCM</name>
<dbReference type="KEGG" id="pchm:VFPPC_16201"/>
<dbReference type="PANTHER" id="PTHR43415:SF3">
    <property type="entry name" value="GNAT-FAMILY ACETYLTRANSFERASE"/>
    <property type="match status" value="1"/>
</dbReference>
<comment type="caution">
    <text evidence="2">The sequence shown here is derived from an EMBL/GenBank/DDBJ whole genome shotgun (WGS) entry which is preliminary data.</text>
</comment>
<dbReference type="CDD" id="cd04301">
    <property type="entry name" value="NAT_SF"/>
    <property type="match status" value="1"/>
</dbReference>
<dbReference type="SUPFAM" id="SSF55729">
    <property type="entry name" value="Acyl-CoA N-acyltransferases (Nat)"/>
    <property type="match status" value="1"/>
</dbReference>
<gene>
    <name evidence="2" type="ORF">VFPPC_16201</name>
</gene>
<dbReference type="PROSITE" id="PS51186">
    <property type="entry name" value="GNAT"/>
    <property type="match status" value="1"/>
</dbReference>
<proteinExistence type="predicted"/>
<dbReference type="InterPro" id="IPR016181">
    <property type="entry name" value="Acyl_CoA_acyltransferase"/>
</dbReference>
<dbReference type="GO" id="GO:0016747">
    <property type="term" value="F:acyltransferase activity, transferring groups other than amino-acyl groups"/>
    <property type="evidence" value="ECO:0007669"/>
    <property type="project" value="InterPro"/>
</dbReference>
<dbReference type="Proteomes" id="UP000078397">
    <property type="component" value="Unassembled WGS sequence"/>
</dbReference>
<feature type="domain" description="N-acetyltransferase" evidence="1">
    <location>
        <begin position="50"/>
        <end position="199"/>
    </location>
</feature>
<evidence type="ECO:0000259" key="1">
    <source>
        <dbReference type="PROSITE" id="PS51186"/>
    </source>
</evidence>
<dbReference type="AlphaFoldDB" id="A0A179FFY2"/>
<dbReference type="RefSeq" id="XP_018141631.1">
    <property type="nucleotide sequence ID" value="XM_018293954.1"/>
</dbReference>
<sequence>MESIVHTAESAWRSKNLLYKALDEKDEDLIDLVHQHLTNDPVVQALSMGDLIKPSTKKQSLEYIEKLSKCYLAVGIYLPVPEDSEVAAGDEAKSRDYAKADNKPILIGYVCLSPVPPSMSHHRCSNIAICLRGDYQNRGYGSEAINWVVDWGFRHANLHRIGIGAVSFNDRAIKLYQKLGFTIEGRQRERILWDRKWYDLVDMSMLEQEWETLRASKE</sequence>
<dbReference type="EMBL" id="LSBJ02000005">
    <property type="protein sequence ID" value="OAQ64317.1"/>
    <property type="molecule type" value="Genomic_DNA"/>
</dbReference>
<keyword evidence="3" id="KW-1185">Reference proteome</keyword>
<accession>A0A179FFY2</accession>
<organism evidence="2 3">
    <name type="scientific">Pochonia chlamydosporia 170</name>
    <dbReference type="NCBI Taxonomy" id="1380566"/>
    <lineage>
        <taxon>Eukaryota</taxon>
        <taxon>Fungi</taxon>
        <taxon>Dikarya</taxon>
        <taxon>Ascomycota</taxon>
        <taxon>Pezizomycotina</taxon>
        <taxon>Sordariomycetes</taxon>
        <taxon>Hypocreomycetidae</taxon>
        <taxon>Hypocreales</taxon>
        <taxon>Clavicipitaceae</taxon>
        <taxon>Pochonia</taxon>
    </lineage>
</organism>
<evidence type="ECO:0000313" key="3">
    <source>
        <dbReference type="Proteomes" id="UP000078397"/>
    </source>
</evidence>
<dbReference type="PANTHER" id="PTHR43415">
    <property type="entry name" value="SPERMIDINE N(1)-ACETYLTRANSFERASE"/>
    <property type="match status" value="1"/>
</dbReference>
<evidence type="ECO:0000313" key="2">
    <source>
        <dbReference type="EMBL" id="OAQ64317.1"/>
    </source>
</evidence>
<dbReference type="Gene3D" id="3.40.630.30">
    <property type="match status" value="1"/>
</dbReference>
<protein>
    <submittedName>
        <fullName evidence="2">Acetyltransferase (GNAT) domain-containing protein</fullName>
    </submittedName>
</protein>